<evidence type="ECO:0000313" key="1">
    <source>
        <dbReference type="EMBL" id="GMT06445.1"/>
    </source>
</evidence>
<gene>
    <name evidence="1" type="ORF">PENTCL1PPCAC_28619</name>
</gene>
<proteinExistence type="predicted"/>
<organism evidence="1 2">
    <name type="scientific">Pristionchus entomophagus</name>
    <dbReference type="NCBI Taxonomy" id="358040"/>
    <lineage>
        <taxon>Eukaryota</taxon>
        <taxon>Metazoa</taxon>
        <taxon>Ecdysozoa</taxon>
        <taxon>Nematoda</taxon>
        <taxon>Chromadorea</taxon>
        <taxon>Rhabditida</taxon>
        <taxon>Rhabditina</taxon>
        <taxon>Diplogasteromorpha</taxon>
        <taxon>Diplogasteroidea</taxon>
        <taxon>Neodiplogasteridae</taxon>
        <taxon>Pristionchus</taxon>
    </lineage>
</organism>
<comment type="caution">
    <text evidence="1">The sequence shown here is derived from an EMBL/GenBank/DDBJ whole genome shotgun (WGS) entry which is preliminary data.</text>
</comment>
<accession>A0AAV5UJL2</accession>
<reference evidence="1" key="1">
    <citation type="submission" date="2023-10" db="EMBL/GenBank/DDBJ databases">
        <title>Genome assembly of Pristionchus species.</title>
        <authorList>
            <person name="Yoshida K."/>
            <person name="Sommer R.J."/>
        </authorList>
    </citation>
    <scope>NUCLEOTIDE SEQUENCE</scope>
    <source>
        <strain evidence="1">RS0144</strain>
    </source>
</reference>
<keyword evidence="2" id="KW-1185">Reference proteome</keyword>
<dbReference type="EMBL" id="BTSX01000006">
    <property type="protein sequence ID" value="GMT06445.1"/>
    <property type="molecule type" value="Genomic_DNA"/>
</dbReference>
<sequence length="110" mass="12481">MIHRPRSATTSGCLSCSPFKPSCSTCQLDLENLEQAHRNRCRVCSGRCSQAASHVVHLEKGRRRESGRLFGRIIGYQGPEGREVRPMLLQIRQQLELRDALHNNQDCLSH</sequence>
<evidence type="ECO:0000313" key="2">
    <source>
        <dbReference type="Proteomes" id="UP001432027"/>
    </source>
</evidence>
<evidence type="ECO:0008006" key="3">
    <source>
        <dbReference type="Google" id="ProtNLM"/>
    </source>
</evidence>
<dbReference type="AlphaFoldDB" id="A0AAV5UJL2"/>
<protein>
    <recommendedName>
        <fullName evidence="3">Ferredoxin</fullName>
    </recommendedName>
</protein>
<dbReference type="Proteomes" id="UP001432027">
    <property type="component" value="Unassembled WGS sequence"/>
</dbReference>
<name>A0AAV5UJL2_9BILA</name>